<feature type="active site" description="Proton donor/acceptor" evidence="7">
    <location>
        <position position="89"/>
    </location>
</feature>
<dbReference type="HAMAP" id="MF_00114">
    <property type="entry name" value="DeoC_type1"/>
    <property type="match status" value="1"/>
</dbReference>
<dbReference type="InterPro" id="IPR013785">
    <property type="entry name" value="Aldolase_TIM"/>
</dbReference>
<dbReference type="PANTHER" id="PTHR10889">
    <property type="entry name" value="DEOXYRIBOSE-PHOSPHATE ALDOLASE"/>
    <property type="match status" value="1"/>
</dbReference>
<evidence type="ECO:0000256" key="5">
    <source>
        <dbReference type="ARBA" id="ARBA00048791"/>
    </source>
</evidence>
<dbReference type="InterPro" id="IPR002915">
    <property type="entry name" value="DeoC/FbaB/LacD_aldolase"/>
</dbReference>
<comment type="pathway">
    <text evidence="7">Carbohydrate degradation; 2-deoxy-D-ribose 1-phosphate degradation; D-glyceraldehyde 3-phosphate and acetaldehyde from 2-deoxy-alpha-D-ribose 1-phosphate: step 2/2.</text>
</comment>
<keyword evidence="4 7" id="KW-0704">Schiff base</keyword>
<keyword evidence="9" id="KW-1185">Reference proteome</keyword>
<sequence length="215" mass="22582">MNLAKYIDHTLLKPEATESDIEKILSEAKQYDFASVCVNPYWVKKSAAALADSDVNVCTVIGFPLGATTTNAKVAEAKDAMANGADELDMVINIGELRAQHDDAVVADIKAVAEAGHAQKKLVKVIIEACLLTHDEKVRACQLAEKAGADFVKTSTGFSTGGATVEDVKLMRQTVGNRLGVKAAGGIHSKEDALNLIDAGATRLGASAGVKIMNS</sequence>
<dbReference type="SUPFAM" id="SSF51569">
    <property type="entry name" value="Aldolase"/>
    <property type="match status" value="1"/>
</dbReference>
<reference evidence="8 9" key="1">
    <citation type="journal article" date="2015" name="Genome Announc.">
        <title>Expanding the biotechnology potential of lactobacilli through comparative genomics of 213 strains and associated genera.</title>
        <authorList>
            <person name="Sun Z."/>
            <person name="Harris H.M."/>
            <person name="McCann A."/>
            <person name="Guo C."/>
            <person name="Argimon S."/>
            <person name="Zhang W."/>
            <person name="Yang X."/>
            <person name="Jeffery I.B."/>
            <person name="Cooney J.C."/>
            <person name="Kagawa T.F."/>
            <person name="Liu W."/>
            <person name="Song Y."/>
            <person name="Salvetti E."/>
            <person name="Wrobel A."/>
            <person name="Rasinkangas P."/>
            <person name="Parkhill J."/>
            <person name="Rea M.C."/>
            <person name="O'Sullivan O."/>
            <person name="Ritari J."/>
            <person name="Douillard F.P."/>
            <person name="Paul Ross R."/>
            <person name="Yang R."/>
            <person name="Briner A.E."/>
            <person name="Felis G.E."/>
            <person name="de Vos W.M."/>
            <person name="Barrangou R."/>
            <person name="Klaenhammer T.R."/>
            <person name="Caufield P.W."/>
            <person name="Cui Y."/>
            <person name="Zhang H."/>
            <person name="O'Toole P.W."/>
        </authorList>
    </citation>
    <scope>NUCLEOTIDE SEQUENCE [LARGE SCALE GENOMIC DNA]</scope>
    <source>
        <strain evidence="8 9">DSM 20253</strain>
    </source>
</reference>
<organism evidence="8 9">
    <name type="scientific">Loigolactobacillus rennini DSM 20253</name>
    <dbReference type="NCBI Taxonomy" id="1423796"/>
    <lineage>
        <taxon>Bacteria</taxon>
        <taxon>Bacillati</taxon>
        <taxon>Bacillota</taxon>
        <taxon>Bacilli</taxon>
        <taxon>Lactobacillales</taxon>
        <taxon>Lactobacillaceae</taxon>
        <taxon>Loigolactobacillus</taxon>
    </lineage>
</organism>
<dbReference type="SMART" id="SM01133">
    <property type="entry name" value="DeoC"/>
    <property type="match status" value="1"/>
</dbReference>
<dbReference type="EC" id="4.1.2.4" evidence="7"/>
<accession>A0A0R2CZC0</accession>
<name>A0A0R2CZC0_9LACO</name>
<feature type="active site" description="Proton donor/acceptor" evidence="7">
    <location>
        <position position="182"/>
    </location>
</feature>
<comment type="subcellular location">
    <subcellularLocation>
        <location evidence="7">Cytoplasm</location>
    </subcellularLocation>
</comment>
<evidence type="ECO:0000256" key="7">
    <source>
        <dbReference type="HAMAP-Rule" id="MF_00114"/>
    </source>
</evidence>
<evidence type="ECO:0000256" key="6">
    <source>
        <dbReference type="ARBA" id="ARBA00056337"/>
    </source>
</evidence>
<dbReference type="Gene3D" id="3.20.20.70">
    <property type="entry name" value="Aldolase class I"/>
    <property type="match status" value="1"/>
</dbReference>
<dbReference type="STRING" id="1423796.FC24_GL001681"/>
<dbReference type="RefSeq" id="WP_057874222.1">
    <property type="nucleotide sequence ID" value="NZ_AYYI01000047.1"/>
</dbReference>
<evidence type="ECO:0000256" key="3">
    <source>
        <dbReference type="ARBA" id="ARBA00023239"/>
    </source>
</evidence>
<dbReference type="GO" id="GO:0009264">
    <property type="term" value="P:deoxyribonucleotide catabolic process"/>
    <property type="evidence" value="ECO:0007669"/>
    <property type="project" value="UniProtKB-UniRule"/>
</dbReference>
<proteinExistence type="inferred from homology"/>
<evidence type="ECO:0000313" key="8">
    <source>
        <dbReference type="EMBL" id="KRM97144.1"/>
    </source>
</evidence>
<dbReference type="FunFam" id="3.20.20.70:FF:000044">
    <property type="entry name" value="Deoxyribose-phosphate aldolase"/>
    <property type="match status" value="1"/>
</dbReference>
<feature type="active site" description="Schiff-base intermediate with acetaldehyde" evidence="7">
    <location>
        <position position="153"/>
    </location>
</feature>
<dbReference type="OrthoDB" id="9778711at2"/>
<gene>
    <name evidence="7" type="primary">deoC</name>
    <name evidence="8" type="ORF">FC24_GL001681</name>
</gene>
<dbReference type="NCBIfam" id="TIGR00126">
    <property type="entry name" value="deoC"/>
    <property type="match status" value="1"/>
</dbReference>
<keyword evidence="3 7" id="KW-0456">Lyase</keyword>
<dbReference type="EMBL" id="AYYI01000047">
    <property type="protein sequence ID" value="KRM97144.1"/>
    <property type="molecule type" value="Genomic_DNA"/>
</dbReference>
<evidence type="ECO:0000256" key="1">
    <source>
        <dbReference type="ARBA" id="ARBA00010936"/>
    </source>
</evidence>
<dbReference type="GO" id="GO:0005737">
    <property type="term" value="C:cytoplasm"/>
    <property type="evidence" value="ECO:0007669"/>
    <property type="project" value="UniProtKB-SubCell"/>
</dbReference>
<dbReference type="GO" id="GO:0004139">
    <property type="term" value="F:deoxyribose-phosphate aldolase activity"/>
    <property type="evidence" value="ECO:0007669"/>
    <property type="project" value="UniProtKB-UniRule"/>
</dbReference>
<dbReference type="Pfam" id="PF01791">
    <property type="entry name" value="DeoC"/>
    <property type="match status" value="1"/>
</dbReference>
<dbReference type="Proteomes" id="UP000051638">
    <property type="component" value="Unassembled WGS sequence"/>
</dbReference>
<dbReference type="GO" id="GO:0006018">
    <property type="term" value="P:2-deoxyribose 1-phosphate catabolic process"/>
    <property type="evidence" value="ECO:0007669"/>
    <property type="project" value="UniProtKB-UniRule"/>
</dbReference>
<dbReference type="CDD" id="cd00959">
    <property type="entry name" value="DeoC"/>
    <property type="match status" value="1"/>
</dbReference>
<protein>
    <recommendedName>
        <fullName evidence="7">Deoxyribose-phosphate aldolase</fullName>
        <shortName evidence="7">DERA</shortName>
        <ecNumber evidence="7">4.1.2.4</ecNumber>
    </recommendedName>
    <alternativeName>
        <fullName evidence="7">2-deoxy-D-ribose 5-phosphate aldolase</fullName>
    </alternativeName>
    <alternativeName>
        <fullName evidence="7">Phosphodeoxyriboaldolase</fullName>
        <shortName evidence="7">Deoxyriboaldolase</shortName>
    </alternativeName>
</protein>
<evidence type="ECO:0000256" key="4">
    <source>
        <dbReference type="ARBA" id="ARBA00023270"/>
    </source>
</evidence>
<comment type="similarity">
    <text evidence="1 7">Belongs to the DeoC/FbaB aldolase family. DeoC type 1 subfamily.</text>
</comment>
<dbReference type="GO" id="GO:0016052">
    <property type="term" value="P:carbohydrate catabolic process"/>
    <property type="evidence" value="ECO:0007669"/>
    <property type="project" value="TreeGrafter"/>
</dbReference>
<keyword evidence="2 7" id="KW-0963">Cytoplasm</keyword>
<dbReference type="InterPro" id="IPR028581">
    <property type="entry name" value="DeoC_typeI"/>
</dbReference>
<comment type="caution">
    <text evidence="8">The sequence shown here is derived from an EMBL/GenBank/DDBJ whole genome shotgun (WGS) entry which is preliminary data.</text>
</comment>
<dbReference type="AlphaFoldDB" id="A0A0R2CZC0"/>
<dbReference type="UniPathway" id="UPA00002">
    <property type="reaction ID" value="UER00468"/>
</dbReference>
<comment type="function">
    <text evidence="6 7">Catalyzes a reversible aldol reaction between acetaldehyde and D-glyceraldehyde 3-phosphate to generate 2-deoxy-D-ribose 5-phosphate.</text>
</comment>
<evidence type="ECO:0000256" key="2">
    <source>
        <dbReference type="ARBA" id="ARBA00022490"/>
    </source>
</evidence>
<dbReference type="PANTHER" id="PTHR10889:SF1">
    <property type="entry name" value="DEOXYRIBOSE-PHOSPHATE ALDOLASE"/>
    <property type="match status" value="1"/>
</dbReference>
<comment type="catalytic activity">
    <reaction evidence="5 7">
        <text>2-deoxy-D-ribose 5-phosphate = D-glyceraldehyde 3-phosphate + acetaldehyde</text>
        <dbReference type="Rhea" id="RHEA:12821"/>
        <dbReference type="ChEBI" id="CHEBI:15343"/>
        <dbReference type="ChEBI" id="CHEBI:59776"/>
        <dbReference type="ChEBI" id="CHEBI:62877"/>
        <dbReference type="EC" id="4.1.2.4"/>
    </reaction>
</comment>
<dbReference type="PIRSF" id="PIRSF001357">
    <property type="entry name" value="DeoC"/>
    <property type="match status" value="1"/>
</dbReference>
<dbReference type="PATRIC" id="fig|1423796.3.peg.1709"/>
<dbReference type="InterPro" id="IPR011343">
    <property type="entry name" value="DeoC"/>
</dbReference>
<evidence type="ECO:0000313" key="9">
    <source>
        <dbReference type="Proteomes" id="UP000051638"/>
    </source>
</evidence>